<evidence type="ECO:0000313" key="2">
    <source>
        <dbReference type="EMBL" id="KAG5979763.1"/>
    </source>
</evidence>
<evidence type="ECO:0000256" key="1">
    <source>
        <dbReference type="SAM" id="MobiDB-lite"/>
    </source>
</evidence>
<sequence>MLNAVQPVLKVGHSENQERPAAHLNTTSSCLTHDELLVVSDLDEVVHGHRTVDVLADLLVGYISSPEACEQYCLQQERSLQWTWRGGDEKGCIPMSSIRYGLPRTPEYMDQGGEREPIPPGCPGRKDEQAVGRLQEQLDAGSHQGVERRNRRCEE</sequence>
<dbReference type="AlphaFoldDB" id="A0A9P7SSM5"/>
<accession>A0A9P7SSM5</accession>
<feature type="region of interest" description="Disordered" evidence="1">
    <location>
        <begin position="136"/>
        <end position="155"/>
    </location>
</feature>
<feature type="region of interest" description="Disordered" evidence="1">
    <location>
        <begin position="103"/>
        <end position="130"/>
    </location>
</feature>
<feature type="non-terminal residue" evidence="2">
    <location>
        <position position="155"/>
    </location>
</feature>
<keyword evidence="3" id="KW-1185">Reference proteome</keyword>
<comment type="caution">
    <text evidence="2">The sequence shown here is derived from an EMBL/GenBank/DDBJ whole genome shotgun (WGS) entry which is preliminary data.</text>
</comment>
<proteinExistence type="predicted"/>
<feature type="compositionally biased region" description="Basic and acidic residues" evidence="1">
    <location>
        <begin position="145"/>
        <end position="155"/>
    </location>
</feature>
<organism evidence="2 3">
    <name type="scientific">Claviceps pusilla</name>
    <dbReference type="NCBI Taxonomy" id="123648"/>
    <lineage>
        <taxon>Eukaryota</taxon>
        <taxon>Fungi</taxon>
        <taxon>Dikarya</taxon>
        <taxon>Ascomycota</taxon>
        <taxon>Pezizomycotina</taxon>
        <taxon>Sordariomycetes</taxon>
        <taxon>Hypocreomycetidae</taxon>
        <taxon>Hypocreales</taxon>
        <taxon>Clavicipitaceae</taxon>
        <taxon>Claviceps</taxon>
    </lineage>
</organism>
<evidence type="ECO:0000313" key="3">
    <source>
        <dbReference type="Proteomes" id="UP000748025"/>
    </source>
</evidence>
<name>A0A9P7SSM5_9HYPO</name>
<gene>
    <name evidence="2" type="ORF">E4U43_006842</name>
</gene>
<dbReference type="OrthoDB" id="414175at2759"/>
<dbReference type="Proteomes" id="UP000748025">
    <property type="component" value="Unassembled WGS sequence"/>
</dbReference>
<reference evidence="2" key="1">
    <citation type="journal article" date="2020" name="bioRxiv">
        <title>Whole genome comparisons of ergot fungi reveals the divergence and evolution of species within the genus Claviceps are the result of varying mechanisms driving genome evolution and host range expansion.</title>
        <authorList>
            <person name="Wyka S.A."/>
            <person name="Mondo S.J."/>
            <person name="Liu M."/>
            <person name="Dettman J."/>
            <person name="Nalam V."/>
            <person name="Broders K.D."/>
        </authorList>
    </citation>
    <scope>NUCLEOTIDE SEQUENCE</scope>
    <source>
        <strain evidence="2">CCC 602</strain>
    </source>
</reference>
<dbReference type="EMBL" id="SRPW01004893">
    <property type="protein sequence ID" value="KAG5979763.1"/>
    <property type="molecule type" value="Genomic_DNA"/>
</dbReference>
<protein>
    <submittedName>
        <fullName evidence="2">Uncharacterized protein</fullName>
    </submittedName>
</protein>